<dbReference type="Proteomes" id="UP000783934">
    <property type="component" value="Unassembled WGS sequence"/>
</dbReference>
<dbReference type="EMBL" id="JAATIZ010000004">
    <property type="protein sequence ID" value="NJB66025.1"/>
    <property type="molecule type" value="Genomic_DNA"/>
</dbReference>
<comment type="caution">
    <text evidence="2">The sequence shown here is derived from an EMBL/GenBank/DDBJ whole genome shotgun (WGS) entry which is preliminary data.</text>
</comment>
<keyword evidence="3" id="KW-1185">Reference proteome</keyword>
<gene>
    <name evidence="2" type="ORF">GGR41_002280</name>
</gene>
<accession>A0ABX0WTB9</accession>
<protein>
    <submittedName>
        <fullName evidence="2">GTPase</fullName>
    </submittedName>
</protein>
<dbReference type="Pfam" id="PF00350">
    <property type="entry name" value="Dynamin_N"/>
    <property type="match status" value="1"/>
</dbReference>
<sequence>MSQAYHREQSWIEHLQDVDFLNHDMTEQQGSLDSWLSELESALTAHTVLSCGLTPCHPLAQVLQSLKQHLAVYPQQWHLARQALKPALDLAYHFDNSIVLLVFGKFNAGKSSFCNLIAERFLFHKQSVRYFVWDNGEIQYHSGPFQEGSTETTAQIQGVILADRLVLVDTPGLHSMTGENAQLTQQFLESADGMLWLSSSTSPGQVQELEELTQELKRNKTLLPVITRSDYLDEVVVGQTIQKELKNKSDENRELQEKDVWERAQNKLQAIQLDPQLVAAPISISVYSVRQQENTDQALEEAGVYRLYDALLGIIKPVITYKKNKPVEVFFHYLEETVLEDVKALVQRVEEILAQLSIYRQEAEGTAYQIAQRVWQRTMSTVPTLLDKYLSREQGASLLKQALIQMVLDSWVTALETDFSHYKLDSKELFSEDPVMINTSVVPWGIENYETIYLSIETQLEQCLNDLAKCVIEPIQDDLLLIRQSLENLITLLQEKTSQLGALKAT</sequence>
<proteinExistence type="predicted"/>
<evidence type="ECO:0000313" key="3">
    <source>
        <dbReference type="Proteomes" id="UP000783934"/>
    </source>
</evidence>
<evidence type="ECO:0000313" key="2">
    <source>
        <dbReference type="EMBL" id="NJB66025.1"/>
    </source>
</evidence>
<dbReference type="Gene3D" id="3.40.50.300">
    <property type="entry name" value="P-loop containing nucleotide triphosphate hydrolases"/>
    <property type="match status" value="1"/>
</dbReference>
<dbReference type="InterPro" id="IPR027417">
    <property type="entry name" value="P-loop_NTPase"/>
</dbReference>
<evidence type="ECO:0000259" key="1">
    <source>
        <dbReference type="Pfam" id="PF00350"/>
    </source>
</evidence>
<name>A0ABX0WTB9_9BURK</name>
<feature type="domain" description="Dynamin N-terminal" evidence="1">
    <location>
        <begin position="161"/>
        <end position="222"/>
    </location>
</feature>
<reference evidence="2 3" key="1">
    <citation type="submission" date="2020-03" db="EMBL/GenBank/DDBJ databases">
        <title>Genomic Encyclopedia of Type Strains, Phase IV (KMG-IV): sequencing the most valuable type-strain genomes for metagenomic binning, comparative biology and taxonomic classification.</title>
        <authorList>
            <person name="Goeker M."/>
        </authorList>
    </citation>
    <scope>NUCLEOTIDE SEQUENCE [LARGE SCALE GENOMIC DNA]</scope>
    <source>
        <strain evidence="2 3">DSM 26613</strain>
    </source>
</reference>
<dbReference type="InterPro" id="IPR045063">
    <property type="entry name" value="Dynamin_N"/>
</dbReference>
<dbReference type="SUPFAM" id="SSF52540">
    <property type="entry name" value="P-loop containing nucleoside triphosphate hydrolases"/>
    <property type="match status" value="1"/>
</dbReference>
<dbReference type="RefSeq" id="WP_167661928.1">
    <property type="nucleotide sequence ID" value="NZ_BMCQ01000005.1"/>
</dbReference>
<organism evidence="2 3">
    <name type="scientific">Paenalcaligenes hominis</name>
    <dbReference type="NCBI Taxonomy" id="643674"/>
    <lineage>
        <taxon>Bacteria</taxon>
        <taxon>Pseudomonadati</taxon>
        <taxon>Pseudomonadota</taxon>
        <taxon>Betaproteobacteria</taxon>
        <taxon>Burkholderiales</taxon>
        <taxon>Alcaligenaceae</taxon>
        <taxon>Paenalcaligenes</taxon>
    </lineage>
</organism>